<dbReference type="Proteomes" id="UP000051952">
    <property type="component" value="Unassembled WGS sequence"/>
</dbReference>
<proteinExistence type="predicted"/>
<organism evidence="3 4">
    <name type="scientific">Bodo saltans</name>
    <name type="common">Flagellated protozoan</name>
    <dbReference type="NCBI Taxonomy" id="75058"/>
    <lineage>
        <taxon>Eukaryota</taxon>
        <taxon>Discoba</taxon>
        <taxon>Euglenozoa</taxon>
        <taxon>Kinetoplastea</taxon>
        <taxon>Metakinetoplastina</taxon>
        <taxon>Eubodonida</taxon>
        <taxon>Bodonidae</taxon>
        <taxon>Bodo</taxon>
    </lineage>
</organism>
<feature type="region of interest" description="Disordered" evidence="1">
    <location>
        <begin position="349"/>
        <end position="373"/>
    </location>
</feature>
<dbReference type="EMBL" id="CYKH01000242">
    <property type="protein sequence ID" value="CUF12204.1"/>
    <property type="molecule type" value="Genomic_DNA"/>
</dbReference>
<feature type="region of interest" description="Disordered" evidence="1">
    <location>
        <begin position="395"/>
        <end position="435"/>
    </location>
</feature>
<sequence>MNRVRKGISAQSLSRWWLVKQNIMAFHIAITTQQHPAGFRYCCSSSSQQLVGISGTSSGGSAIQYQYRCFVTSSATHRQSAPPTSSKTTDCSSSSRIGNVDVVATADTFSQGRVANVVRRLKDQSSRNTGNQEVVLERLLIDSDDAVLLSLPAAGGSSAAAAAVHLWRCTTAYSIYVPNHLSDSDGAGAGAPFMLLEFTAVGLSRDERLATQAAAMHAERLLDFYGVHMYALPRMQEKHAKAARAQKRWAPLPEEGRDNAPPSAVSPLPVLIPGTAPVVIPAFAGSSTGKPKRLNPFSSPASGGTMMKPSFSVIGGTKDTALDRTYSKLRAQQYDATWRSSPLLPLLRSLSSSSHNPPTDHAPADLNSTSHDAFDDRVSSCNVFRNTDDYKSKVEDEAVHRRQWSSSAATGEGGTAHRPSSSSNLPSTPSTSSSPTELLIAFHHVTEAIDPDDVTIVDDNDDARREEDVNGMHDAPSPPTPAEAVIPPTAKHRMMTSTASVAAANTLLTQESSLPSPSAFELVEDDLRFELEKLPNLVCLRDQHAASRLSDACSATFSALMKDANNDVDANTIPSCCGDVRKGMLLSTINMLHDEHVAEYEVPVLLLTMGAAILQSAEISQVWSRMTLQNRRICVDQWASSSRRADTHNARDSSGTTLLTAKGVGPTKDVAEDLCAMHAERLLEQLGVSLFAGCGDAKRDAMLHDACLRYGRRRSPSLLSKYELEMTLPGVLKSTSSSTSVMSHSCVEVDAILRVASAVEQLTRNRLERLGRTLQRPLKSYPRRNDVAVHSTHNKIARKKEALSMHGILLQLNRAIINSQRIHVLEVDFDDHQDWLIEAEEDLRNYFIEQNKARQFKNKRRSSGILPLEAELCFVNFTYTEDSQYRCSVFLPVPKEFGIRGGYAIGVSAAGARRLCAFHALDVLCAIGVPVYQDPQRQATFLAKRVQ</sequence>
<protein>
    <recommendedName>
        <fullName evidence="2">REH2 DRSM domain-containing protein</fullName>
    </recommendedName>
</protein>
<dbReference type="Pfam" id="PF26536">
    <property type="entry name" value="DSRM_REH2"/>
    <property type="match status" value="3"/>
</dbReference>
<gene>
    <name evidence="3" type="ORF">BSAL_59325</name>
</gene>
<evidence type="ECO:0000259" key="2">
    <source>
        <dbReference type="Pfam" id="PF26536"/>
    </source>
</evidence>
<dbReference type="PANTHER" id="PTHR42260">
    <property type="entry name" value="DRBM DOMAIN-CONTAINING PROTEIN-RELATED"/>
    <property type="match status" value="1"/>
</dbReference>
<reference evidence="4" key="1">
    <citation type="submission" date="2015-09" db="EMBL/GenBank/DDBJ databases">
        <authorList>
            <consortium name="Pathogen Informatics"/>
        </authorList>
    </citation>
    <scope>NUCLEOTIDE SEQUENCE [LARGE SCALE GENOMIC DNA]</scope>
    <source>
        <strain evidence="4">Lake Konstanz</strain>
    </source>
</reference>
<dbReference type="OrthoDB" id="240957at2759"/>
<keyword evidence="4" id="KW-1185">Reference proteome</keyword>
<evidence type="ECO:0000313" key="3">
    <source>
        <dbReference type="EMBL" id="CUF12204.1"/>
    </source>
</evidence>
<accession>A0A0S4IQ88</accession>
<dbReference type="PANTHER" id="PTHR42260:SF2">
    <property type="entry name" value="DRBM DOMAIN-CONTAINING PROTEIN"/>
    <property type="match status" value="1"/>
</dbReference>
<dbReference type="InterPro" id="IPR058737">
    <property type="entry name" value="DSRM_REH2"/>
</dbReference>
<evidence type="ECO:0000313" key="4">
    <source>
        <dbReference type="Proteomes" id="UP000051952"/>
    </source>
</evidence>
<evidence type="ECO:0000256" key="1">
    <source>
        <dbReference type="SAM" id="MobiDB-lite"/>
    </source>
</evidence>
<dbReference type="AlphaFoldDB" id="A0A0S4IQ88"/>
<dbReference type="VEuPathDB" id="TriTrypDB:BSAL_59325"/>
<feature type="non-terminal residue" evidence="3">
    <location>
        <position position="947"/>
    </location>
</feature>
<feature type="region of interest" description="Disordered" evidence="1">
    <location>
        <begin position="288"/>
        <end position="308"/>
    </location>
</feature>
<feature type="domain" description="REH2 DRSM" evidence="2">
    <location>
        <begin position="880"/>
        <end position="940"/>
    </location>
</feature>
<name>A0A0S4IQ88_BODSA</name>
<feature type="compositionally biased region" description="Low complexity" evidence="1">
    <location>
        <begin position="419"/>
        <end position="435"/>
    </location>
</feature>
<feature type="domain" description="REH2 DRSM" evidence="2">
    <location>
        <begin position="659"/>
        <end position="693"/>
    </location>
</feature>
<feature type="domain" description="REH2 DRSM" evidence="2">
    <location>
        <begin position="198"/>
        <end position="261"/>
    </location>
</feature>